<dbReference type="EMBL" id="ATFQ01000020">
    <property type="protein sequence ID" value="EPQ23484.1"/>
    <property type="molecule type" value="Genomic_DNA"/>
</dbReference>
<evidence type="ECO:0000256" key="1">
    <source>
        <dbReference type="SAM" id="MobiDB-lite"/>
    </source>
</evidence>
<feature type="compositionally biased region" description="Polar residues" evidence="1">
    <location>
        <begin position="1"/>
        <end position="14"/>
    </location>
</feature>
<name>A0A829HUS8_9MYCO</name>
<gene>
    <name evidence="2" type="ORF">J108_11000</name>
</gene>
<evidence type="ECO:0000313" key="3">
    <source>
        <dbReference type="Proteomes" id="UP000014969"/>
    </source>
</evidence>
<dbReference type="Proteomes" id="UP000014969">
    <property type="component" value="Unassembled WGS sequence"/>
</dbReference>
<organism evidence="2 3">
    <name type="scientific">Mycobacteroides abscessus subsp. bolletii CRM-0020</name>
    <dbReference type="NCBI Taxonomy" id="1306401"/>
    <lineage>
        <taxon>Bacteria</taxon>
        <taxon>Bacillati</taxon>
        <taxon>Actinomycetota</taxon>
        <taxon>Actinomycetes</taxon>
        <taxon>Mycobacteriales</taxon>
        <taxon>Mycobacteriaceae</taxon>
        <taxon>Mycobacteroides</taxon>
        <taxon>Mycobacteroides abscessus</taxon>
    </lineage>
</organism>
<accession>A0A829HUS8</accession>
<proteinExistence type="predicted"/>
<protein>
    <submittedName>
        <fullName evidence="2">Uncharacterized protein</fullName>
    </submittedName>
</protein>
<sequence>MPTGSHHQPFSQFNGVDDTGGRQVLAAGSHHPPGQLGTIGSAEPITGERPDIAAIGNSAPAPAIINRRASTFI</sequence>
<evidence type="ECO:0000313" key="2">
    <source>
        <dbReference type="EMBL" id="EPQ23484.1"/>
    </source>
</evidence>
<comment type="caution">
    <text evidence="2">The sequence shown here is derived from an EMBL/GenBank/DDBJ whole genome shotgun (WGS) entry which is preliminary data.</text>
</comment>
<dbReference type="AlphaFoldDB" id="A0A829HUS8"/>
<feature type="region of interest" description="Disordered" evidence="1">
    <location>
        <begin position="1"/>
        <end position="55"/>
    </location>
</feature>
<reference evidence="2 3" key="1">
    <citation type="journal article" date="2013" name="Genome Announc.">
        <title>Genome Sequence of an Epidemic Isolate of Mycobacterium abscessus subsp. bolletii from Rio de Janeiro, Brazil.</title>
        <authorList>
            <person name="Davidson R.M."/>
            <person name="Reynolds P.R."/>
            <person name="Farias-Hesson E."/>
            <person name="Duarte R.S."/>
            <person name="Jackson M."/>
            <person name="Strong M."/>
        </authorList>
    </citation>
    <scope>NUCLEOTIDE SEQUENCE [LARGE SCALE GENOMIC DNA]</scope>
    <source>
        <strain evidence="2 3">CRM-0020</strain>
    </source>
</reference>